<dbReference type="InterPro" id="IPR012910">
    <property type="entry name" value="Plug_dom"/>
</dbReference>
<evidence type="ECO:0000256" key="3">
    <source>
        <dbReference type="ARBA" id="ARBA00022452"/>
    </source>
</evidence>
<dbReference type="AlphaFoldDB" id="A0A1M5QU52"/>
<keyword evidence="4 8" id="KW-0812">Transmembrane</keyword>
<dbReference type="Gene3D" id="2.40.170.20">
    <property type="entry name" value="TonB-dependent receptor, beta-barrel domain"/>
    <property type="match status" value="1"/>
</dbReference>
<dbReference type="Gene3D" id="2.170.130.10">
    <property type="entry name" value="TonB-dependent receptor, plug domain"/>
    <property type="match status" value="1"/>
</dbReference>
<dbReference type="PANTHER" id="PTHR30069:SF36">
    <property type="entry name" value="BLL6948 PROTEIN"/>
    <property type="match status" value="1"/>
</dbReference>
<evidence type="ECO:0000256" key="5">
    <source>
        <dbReference type="ARBA" id="ARBA00023077"/>
    </source>
</evidence>
<organism evidence="12 13">
    <name type="scientific">Hydrocarboniphaga daqingensis</name>
    <dbReference type="NCBI Taxonomy" id="490188"/>
    <lineage>
        <taxon>Bacteria</taxon>
        <taxon>Pseudomonadati</taxon>
        <taxon>Pseudomonadota</taxon>
        <taxon>Gammaproteobacteria</taxon>
        <taxon>Nevskiales</taxon>
        <taxon>Nevskiaceae</taxon>
        <taxon>Hydrocarboniphaga</taxon>
    </lineage>
</organism>
<comment type="subcellular location">
    <subcellularLocation>
        <location evidence="1 8">Cell outer membrane</location>
        <topology evidence="1 8">Multi-pass membrane protein</topology>
    </subcellularLocation>
</comment>
<keyword evidence="2 8" id="KW-0813">Transport</keyword>
<proteinExistence type="inferred from homology"/>
<dbReference type="Pfam" id="PF07715">
    <property type="entry name" value="Plug"/>
    <property type="match status" value="1"/>
</dbReference>
<evidence type="ECO:0000256" key="8">
    <source>
        <dbReference type="PROSITE-ProRule" id="PRU01360"/>
    </source>
</evidence>
<dbReference type="InterPro" id="IPR037066">
    <property type="entry name" value="Plug_dom_sf"/>
</dbReference>
<keyword evidence="5 9" id="KW-0798">TonB box</keyword>
<evidence type="ECO:0000259" key="11">
    <source>
        <dbReference type="Pfam" id="PF07715"/>
    </source>
</evidence>
<dbReference type="PANTHER" id="PTHR30069">
    <property type="entry name" value="TONB-DEPENDENT OUTER MEMBRANE RECEPTOR"/>
    <property type="match status" value="1"/>
</dbReference>
<keyword evidence="6 8" id="KW-0472">Membrane</keyword>
<dbReference type="GO" id="GO:0015344">
    <property type="term" value="F:siderophore uptake transmembrane transporter activity"/>
    <property type="evidence" value="ECO:0007669"/>
    <property type="project" value="TreeGrafter"/>
</dbReference>
<dbReference type="GO" id="GO:0009279">
    <property type="term" value="C:cell outer membrane"/>
    <property type="evidence" value="ECO:0007669"/>
    <property type="project" value="UniProtKB-SubCell"/>
</dbReference>
<dbReference type="PROSITE" id="PS52016">
    <property type="entry name" value="TONB_DEPENDENT_REC_3"/>
    <property type="match status" value="1"/>
</dbReference>
<dbReference type="GO" id="GO:0044718">
    <property type="term" value="P:siderophore transmembrane transport"/>
    <property type="evidence" value="ECO:0007669"/>
    <property type="project" value="TreeGrafter"/>
</dbReference>
<dbReference type="SUPFAM" id="SSF56935">
    <property type="entry name" value="Porins"/>
    <property type="match status" value="1"/>
</dbReference>
<dbReference type="Proteomes" id="UP000199758">
    <property type="component" value="Unassembled WGS sequence"/>
</dbReference>
<keyword evidence="12" id="KW-0675">Receptor</keyword>
<dbReference type="Pfam" id="PF00593">
    <property type="entry name" value="TonB_dep_Rec_b-barrel"/>
    <property type="match status" value="1"/>
</dbReference>
<comment type="similarity">
    <text evidence="8 9">Belongs to the TonB-dependent receptor family.</text>
</comment>
<evidence type="ECO:0000256" key="2">
    <source>
        <dbReference type="ARBA" id="ARBA00022448"/>
    </source>
</evidence>
<evidence type="ECO:0000256" key="1">
    <source>
        <dbReference type="ARBA" id="ARBA00004571"/>
    </source>
</evidence>
<keyword evidence="3 8" id="KW-1134">Transmembrane beta strand</keyword>
<name>A0A1M5QU52_9GAMM</name>
<dbReference type="STRING" id="490188.SAMN04488068_2819"/>
<evidence type="ECO:0000256" key="7">
    <source>
        <dbReference type="ARBA" id="ARBA00023237"/>
    </source>
</evidence>
<evidence type="ECO:0000313" key="12">
    <source>
        <dbReference type="EMBL" id="SHH17406.1"/>
    </source>
</evidence>
<feature type="domain" description="TonB-dependent receptor plug" evidence="11">
    <location>
        <begin position="63"/>
        <end position="169"/>
    </location>
</feature>
<dbReference type="InterPro" id="IPR000531">
    <property type="entry name" value="Beta-barrel_TonB"/>
</dbReference>
<evidence type="ECO:0000256" key="9">
    <source>
        <dbReference type="RuleBase" id="RU003357"/>
    </source>
</evidence>
<keyword evidence="13" id="KW-1185">Reference proteome</keyword>
<feature type="domain" description="TonB-dependent receptor-like beta-barrel" evidence="10">
    <location>
        <begin position="242"/>
        <end position="652"/>
    </location>
</feature>
<dbReference type="InterPro" id="IPR039426">
    <property type="entry name" value="TonB-dep_rcpt-like"/>
</dbReference>
<evidence type="ECO:0000259" key="10">
    <source>
        <dbReference type="Pfam" id="PF00593"/>
    </source>
</evidence>
<accession>A0A1M5QU52</accession>
<evidence type="ECO:0000256" key="6">
    <source>
        <dbReference type="ARBA" id="ARBA00023136"/>
    </source>
</evidence>
<protein>
    <submittedName>
        <fullName evidence="12">Outer membrane receptor proteins, mostly Fe transport</fullName>
    </submittedName>
</protein>
<reference evidence="12 13" key="1">
    <citation type="submission" date="2016-11" db="EMBL/GenBank/DDBJ databases">
        <authorList>
            <person name="Jaros S."/>
            <person name="Januszkiewicz K."/>
            <person name="Wedrychowicz H."/>
        </authorList>
    </citation>
    <scope>NUCLEOTIDE SEQUENCE [LARGE SCALE GENOMIC DNA]</scope>
    <source>
        <strain evidence="12 13">CGMCC 1.7049</strain>
    </source>
</reference>
<dbReference type="InterPro" id="IPR036942">
    <property type="entry name" value="Beta-barrel_TonB_sf"/>
</dbReference>
<evidence type="ECO:0000313" key="13">
    <source>
        <dbReference type="Proteomes" id="UP000199758"/>
    </source>
</evidence>
<keyword evidence="7 8" id="KW-0998">Cell outer membrane</keyword>
<dbReference type="EMBL" id="FQWZ01000006">
    <property type="protein sequence ID" value="SHH17406.1"/>
    <property type="molecule type" value="Genomic_DNA"/>
</dbReference>
<evidence type="ECO:0000256" key="4">
    <source>
        <dbReference type="ARBA" id="ARBA00022692"/>
    </source>
</evidence>
<gene>
    <name evidence="12" type="ORF">SAMN04488068_2819</name>
</gene>
<sequence>MDLDLKHVNQRRPFLRKPMSVAVSALVASMAGTEAIAGGVPLELPVIVVTGSGVQPVLASSATEGSVTSEQLAQRPTSRAGELLEFVPGLMVTQHSGEGKANQYFLRGFNLDHGTDFYTEVDGVPVNMRSHAHGQGYADINFVIRDLIGSLDYRKGPYFAEAGDFATAGSAQLRYVDSLPENIARVSVGEFGYQSALLAGSPSLLGGTLLLGGEASRYDGPFDLSQDIRKLSTVARYHQGDDRDGITASLMTYRIDYNAPDQIPLRAVEQGLIGRRGFIDPSDGGDVRRYSASIDLRRSAGETGHWHAQAYALRYRMDLYSNFTYFLNDPVNGDQFNQLDDRHVYGVNLSRYWQLPTPIRSDLTIGLQSRYDDIKPVGLYLTQARQRLSTVREDQVRQGSAALYASSNQQWTPWLRSQVGLRADAYTFDVDSDTVQNSGEDRATLLSPKLALIATPTPGTRVFLNYGEGFHSNDARGVTSRIDPTDGSTPLQPVDALVKQRGAEIGVSTLLLPQLSLVASLWRLNSDSELVYVGDAGNTEASGASRRRGIELAMYYSPLSWLTLDLDYAYAHARLDSEDGNRIPNSIGGVFGAGLAIAETRGWSGGLRLRYLGGGPLVEDNSARSPSTTVVNGQVGYRCRQRYQVSLQVLNLLNSGDNDITYFYESRLPGEPAEGVPDFHFHPLEPRQVRAMLSIGF</sequence>